<dbReference type="Gene3D" id="1.25.40.10">
    <property type="entry name" value="Tetratricopeptide repeat domain"/>
    <property type="match status" value="2"/>
</dbReference>
<keyword evidence="5" id="KW-1185">Reference proteome</keyword>
<protein>
    <submittedName>
        <fullName evidence="4">Tetratricopeptide repeat protein</fullName>
    </submittedName>
</protein>
<dbReference type="Proteomes" id="UP000294746">
    <property type="component" value="Unassembled WGS sequence"/>
</dbReference>
<dbReference type="InterPro" id="IPR013105">
    <property type="entry name" value="TPR_2"/>
</dbReference>
<dbReference type="Pfam" id="PF07719">
    <property type="entry name" value="TPR_2"/>
    <property type="match status" value="1"/>
</dbReference>
<dbReference type="EMBL" id="SLXV01000037">
    <property type="protein sequence ID" value="TCP64839.1"/>
    <property type="molecule type" value="Genomic_DNA"/>
</dbReference>
<comment type="caution">
    <text evidence="4">The sequence shown here is derived from an EMBL/GenBank/DDBJ whole genome shotgun (WGS) entry which is preliminary data.</text>
</comment>
<dbReference type="AlphaFoldDB" id="A0A4R2RQ38"/>
<evidence type="ECO:0000256" key="2">
    <source>
        <dbReference type="ARBA" id="ARBA00022803"/>
    </source>
</evidence>
<dbReference type="RefSeq" id="WP_165873779.1">
    <property type="nucleotide sequence ID" value="NZ_SLXV01000037.1"/>
</dbReference>
<evidence type="ECO:0000256" key="3">
    <source>
        <dbReference type="PROSITE-ProRule" id="PRU00339"/>
    </source>
</evidence>
<dbReference type="PANTHER" id="PTHR45586">
    <property type="entry name" value="TPR REPEAT-CONTAINING PROTEIN PA4667"/>
    <property type="match status" value="1"/>
</dbReference>
<dbReference type="SMART" id="SM00028">
    <property type="entry name" value="TPR"/>
    <property type="match status" value="4"/>
</dbReference>
<dbReference type="InterPro" id="IPR011990">
    <property type="entry name" value="TPR-like_helical_dom_sf"/>
</dbReference>
<evidence type="ECO:0000256" key="1">
    <source>
        <dbReference type="ARBA" id="ARBA00022737"/>
    </source>
</evidence>
<dbReference type="InterPro" id="IPR051012">
    <property type="entry name" value="CellSynth/LPSAsmb/PSIAsmb"/>
</dbReference>
<dbReference type="SUPFAM" id="SSF48452">
    <property type="entry name" value="TPR-like"/>
    <property type="match status" value="1"/>
</dbReference>
<organism evidence="4 5">
    <name type="scientific">Baia soyae</name>
    <dbReference type="NCBI Taxonomy" id="1544746"/>
    <lineage>
        <taxon>Bacteria</taxon>
        <taxon>Bacillati</taxon>
        <taxon>Bacillota</taxon>
        <taxon>Bacilli</taxon>
        <taxon>Bacillales</taxon>
        <taxon>Thermoactinomycetaceae</taxon>
        <taxon>Baia</taxon>
    </lineage>
</organism>
<keyword evidence="1" id="KW-0677">Repeat</keyword>
<gene>
    <name evidence="4" type="ORF">EDD57_13721</name>
</gene>
<dbReference type="InterPro" id="IPR019734">
    <property type="entry name" value="TPR_rpt"/>
</dbReference>
<keyword evidence="2 3" id="KW-0802">TPR repeat</keyword>
<dbReference type="Pfam" id="PF14559">
    <property type="entry name" value="TPR_19"/>
    <property type="match status" value="1"/>
</dbReference>
<evidence type="ECO:0000313" key="4">
    <source>
        <dbReference type="EMBL" id="TCP64839.1"/>
    </source>
</evidence>
<name>A0A4R2RQ38_9BACL</name>
<reference evidence="4 5" key="1">
    <citation type="submission" date="2019-03" db="EMBL/GenBank/DDBJ databases">
        <title>Genomic Encyclopedia of Type Strains, Phase IV (KMG-IV): sequencing the most valuable type-strain genomes for metagenomic binning, comparative biology and taxonomic classification.</title>
        <authorList>
            <person name="Goeker M."/>
        </authorList>
    </citation>
    <scope>NUCLEOTIDE SEQUENCE [LARGE SCALE GENOMIC DNA]</scope>
    <source>
        <strain evidence="4 5">DSM 46831</strain>
    </source>
</reference>
<sequence length="231" mass="27052">MTNSVVDSSLLWIRGIRIPASQYKRIKSRLEQNLQGEPSRTDYLELAQLELRKQNYGLAMEAVEEALQLDPTDAESQLLYANILELTGEWDRAKSVYRTNIMLHPVSAQGYREYGRFLLSMDHDDSIPHIRSLVLKGLELDPKDSYAHTILAEIYWKLSQKSQAELHLEIGLRYLQDEPWIHQRRASILAELGRFAESIHHYKQALKEDKKNIYIKHQLQRVEWLLKQKTT</sequence>
<proteinExistence type="predicted"/>
<accession>A0A4R2RQ38</accession>
<evidence type="ECO:0000313" key="5">
    <source>
        <dbReference type="Proteomes" id="UP000294746"/>
    </source>
</evidence>
<dbReference type="PROSITE" id="PS50005">
    <property type="entry name" value="TPR"/>
    <property type="match status" value="1"/>
</dbReference>
<feature type="repeat" description="TPR" evidence="3">
    <location>
        <begin position="40"/>
        <end position="73"/>
    </location>
</feature>
<dbReference type="PANTHER" id="PTHR45586:SF1">
    <property type="entry name" value="LIPOPOLYSACCHARIDE ASSEMBLY PROTEIN B"/>
    <property type="match status" value="1"/>
</dbReference>